<evidence type="ECO:0000256" key="7">
    <source>
        <dbReference type="ARBA" id="ARBA00047899"/>
    </source>
</evidence>
<keyword evidence="4" id="KW-0547">Nucleotide-binding</keyword>
<feature type="domain" description="RIO-type" evidence="9">
    <location>
        <begin position="37"/>
        <end position="165"/>
    </location>
</feature>
<keyword evidence="11" id="KW-1185">Reference proteome</keyword>
<evidence type="ECO:0000256" key="5">
    <source>
        <dbReference type="ARBA" id="ARBA00022777"/>
    </source>
</evidence>
<comment type="catalytic activity">
    <reaction evidence="7">
        <text>L-threonyl-[protein] + ATP = O-phospho-L-threonyl-[protein] + ADP + H(+)</text>
        <dbReference type="Rhea" id="RHEA:46608"/>
        <dbReference type="Rhea" id="RHEA-COMP:11060"/>
        <dbReference type="Rhea" id="RHEA-COMP:11605"/>
        <dbReference type="ChEBI" id="CHEBI:15378"/>
        <dbReference type="ChEBI" id="CHEBI:30013"/>
        <dbReference type="ChEBI" id="CHEBI:30616"/>
        <dbReference type="ChEBI" id="CHEBI:61977"/>
        <dbReference type="ChEBI" id="CHEBI:456216"/>
        <dbReference type="EC" id="2.7.11.1"/>
    </reaction>
</comment>
<evidence type="ECO:0000256" key="6">
    <source>
        <dbReference type="ARBA" id="ARBA00022840"/>
    </source>
</evidence>
<keyword evidence="3" id="KW-0808">Transferase</keyword>
<keyword evidence="5" id="KW-0418">Kinase</keyword>
<dbReference type="EMBL" id="JAPEUL010000009">
    <property type="protein sequence ID" value="MCW4630497.1"/>
    <property type="molecule type" value="Genomic_DNA"/>
</dbReference>
<dbReference type="RefSeq" id="WP_265219850.1">
    <property type="nucleotide sequence ID" value="NZ_JAPEUL010000009.1"/>
</dbReference>
<evidence type="ECO:0000256" key="4">
    <source>
        <dbReference type="ARBA" id="ARBA00022741"/>
    </source>
</evidence>
<dbReference type="InterPro" id="IPR018934">
    <property type="entry name" value="RIO_dom"/>
</dbReference>
<evidence type="ECO:0000259" key="9">
    <source>
        <dbReference type="Pfam" id="PF01163"/>
    </source>
</evidence>
<evidence type="ECO:0000256" key="2">
    <source>
        <dbReference type="ARBA" id="ARBA00022527"/>
    </source>
</evidence>
<dbReference type="InterPro" id="IPR011009">
    <property type="entry name" value="Kinase-like_dom_sf"/>
</dbReference>
<proteinExistence type="predicted"/>
<evidence type="ECO:0000256" key="8">
    <source>
        <dbReference type="ARBA" id="ARBA00048679"/>
    </source>
</evidence>
<keyword evidence="6" id="KW-0067">ATP-binding</keyword>
<evidence type="ECO:0000313" key="11">
    <source>
        <dbReference type="Proteomes" id="UP001431181"/>
    </source>
</evidence>
<sequence>MKEQVLTAQLGECFPEHSFHNHHISVLHKGRFANAIVYRYKDDHFDFVIKDFQHSPWIVRKTVARLFINQEYKALERLSGMNGVSNEFHRLSDISIAYSFIEGTPLRTLNKQNKKLPKLFFSQLEHRVSEMHRRGLVHLDLRNLGNILVGEDGQPYFIDFQSAITYSRFPIGLQRIMRGADLSGVYKAWSALCEHPMAEYKKAFFIHYNQLRKRWIFRGYPIHRAYLWLSGLASQLPGADLFRNMMEKL</sequence>
<evidence type="ECO:0000256" key="1">
    <source>
        <dbReference type="ARBA" id="ARBA00012513"/>
    </source>
</evidence>
<gene>
    <name evidence="10" type="ORF">ONZ52_16785</name>
</gene>
<comment type="catalytic activity">
    <reaction evidence="8">
        <text>L-seryl-[protein] + ATP = O-phospho-L-seryl-[protein] + ADP + H(+)</text>
        <dbReference type="Rhea" id="RHEA:17989"/>
        <dbReference type="Rhea" id="RHEA-COMP:9863"/>
        <dbReference type="Rhea" id="RHEA-COMP:11604"/>
        <dbReference type="ChEBI" id="CHEBI:15378"/>
        <dbReference type="ChEBI" id="CHEBI:29999"/>
        <dbReference type="ChEBI" id="CHEBI:30616"/>
        <dbReference type="ChEBI" id="CHEBI:83421"/>
        <dbReference type="ChEBI" id="CHEBI:456216"/>
        <dbReference type="EC" id="2.7.11.1"/>
    </reaction>
</comment>
<evidence type="ECO:0000256" key="3">
    <source>
        <dbReference type="ARBA" id="ARBA00022679"/>
    </source>
</evidence>
<dbReference type="EC" id="2.7.11.1" evidence="1"/>
<keyword evidence="2" id="KW-0723">Serine/threonine-protein kinase</keyword>
<name>A0ABT3KKD1_9GAMM</name>
<organism evidence="10 11">
    <name type="scientific">Marinomonas rhodophyticola</name>
    <dbReference type="NCBI Taxonomy" id="2992803"/>
    <lineage>
        <taxon>Bacteria</taxon>
        <taxon>Pseudomonadati</taxon>
        <taxon>Pseudomonadota</taxon>
        <taxon>Gammaproteobacteria</taxon>
        <taxon>Oceanospirillales</taxon>
        <taxon>Oceanospirillaceae</taxon>
        <taxon>Marinomonas</taxon>
    </lineage>
</organism>
<protein>
    <recommendedName>
        <fullName evidence="1">non-specific serine/threonine protein kinase</fullName>
        <ecNumber evidence="1">2.7.11.1</ecNumber>
    </recommendedName>
</protein>
<dbReference type="Gene3D" id="1.10.510.10">
    <property type="entry name" value="Transferase(Phosphotransferase) domain 1"/>
    <property type="match status" value="1"/>
</dbReference>
<accession>A0ABT3KKD1</accession>
<reference evidence="10" key="1">
    <citation type="submission" date="2022-11" db="EMBL/GenBank/DDBJ databases">
        <title>Marinomonas sp. nov., isolated from marine algae.</title>
        <authorList>
            <person name="Choi D.G."/>
            <person name="Kim J.M."/>
            <person name="Lee J.K."/>
            <person name="Baek J.H."/>
            <person name="Jeon C.O."/>
        </authorList>
    </citation>
    <scope>NUCLEOTIDE SEQUENCE</scope>
    <source>
        <strain evidence="10">KJ51-3</strain>
    </source>
</reference>
<dbReference type="Proteomes" id="UP001431181">
    <property type="component" value="Unassembled WGS sequence"/>
</dbReference>
<dbReference type="Pfam" id="PF01163">
    <property type="entry name" value="RIO1"/>
    <property type="match status" value="1"/>
</dbReference>
<dbReference type="SUPFAM" id="SSF56112">
    <property type="entry name" value="Protein kinase-like (PK-like)"/>
    <property type="match status" value="1"/>
</dbReference>
<comment type="caution">
    <text evidence="10">The sequence shown here is derived from an EMBL/GenBank/DDBJ whole genome shotgun (WGS) entry which is preliminary data.</text>
</comment>
<evidence type="ECO:0000313" key="10">
    <source>
        <dbReference type="EMBL" id="MCW4630497.1"/>
    </source>
</evidence>